<feature type="region of interest" description="Disordered" evidence="1">
    <location>
        <begin position="128"/>
        <end position="193"/>
    </location>
</feature>
<feature type="compositionally biased region" description="Low complexity" evidence="1">
    <location>
        <begin position="171"/>
        <end position="193"/>
    </location>
</feature>
<dbReference type="EMBL" id="BAABJO010000047">
    <property type="protein sequence ID" value="GAA5140387.1"/>
    <property type="molecule type" value="Genomic_DNA"/>
</dbReference>
<gene>
    <name evidence="2" type="ORF">GCM10023320_78010</name>
</gene>
<dbReference type="Proteomes" id="UP001500804">
    <property type="component" value="Unassembled WGS sequence"/>
</dbReference>
<evidence type="ECO:0008006" key="4">
    <source>
        <dbReference type="Google" id="ProtNLM"/>
    </source>
</evidence>
<reference evidence="3" key="1">
    <citation type="journal article" date="2019" name="Int. J. Syst. Evol. Microbiol.">
        <title>The Global Catalogue of Microorganisms (GCM) 10K type strain sequencing project: providing services to taxonomists for standard genome sequencing and annotation.</title>
        <authorList>
            <consortium name="The Broad Institute Genomics Platform"/>
            <consortium name="The Broad Institute Genome Sequencing Center for Infectious Disease"/>
            <person name="Wu L."/>
            <person name="Ma J."/>
        </authorList>
    </citation>
    <scope>NUCLEOTIDE SEQUENCE [LARGE SCALE GENOMIC DNA]</scope>
    <source>
        <strain evidence="3">JCM 18302</strain>
    </source>
</reference>
<keyword evidence="3" id="KW-1185">Reference proteome</keyword>
<evidence type="ECO:0000313" key="2">
    <source>
        <dbReference type="EMBL" id="GAA5140387.1"/>
    </source>
</evidence>
<organism evidence="2 3">
    <name type="scientific">Pseudonocardia adelaidensis</name>
    <dbReference type="NCBI Taxonomy" id="648754"/>
    <lineage>
        <taxon>Bacteria</taxon>
        <taxon>Bacillati</taxon>
        <taxon>Actinomycetota</taxon>
        <taxon>Actinomycetes</taxon>
        <taxon>Pseudonocardiales</taxon>
        <taxon>Pseudonocardiaceae</taxon>
        <taxon>Pseudonocardia</taxon>
    </lineage>
</organism>
<sequence>MHVSDVHNPASKDILVPGCSGRTLKSIKTRMVLGHDWNRVVGQTISAVELLPGDPRLPRTAPDGTPWPREAGALLVKARFLLGTADGRNDYEVARAFEAEQNFSIGFKVKKARQQGGIRRVYDLDMSGAARGEPAGHPAEREERGRPSGWLRVNGGLRDREQLICSDSCASSTTRSTSTPPPSLRTSLPRSRS</sequence>
<proteinExistence type="predicted"/>
<protein>
    <recommendedName>
        <fullName evidence="4">HK97 family phage prohead protease</fullName>
    </recommendedName>
</protein>
<evidence type="ECO:0000256" key="1">
    <source>
        <dbReference type="SAM" id="MobiDB-lite"/>
    </source>
</evidence>
<name>A0ABP9P7E5_9PSEU</name>
<accession>A0ABP9P7E5</accession>
<comment type="caution">
    <text evidence="2">The sequence shown here is derived from an EMBL/GenBank/DDBJ whole genome shotgun (WGS) entry which is preliminary data.</text>
</comment>
<evidence type="ECO:0000313" key="3">
    <source>
        <dbReference type="Proteomes" id="UP001500804"/>
    </source>
</evidence>